<keyword evidence="2" id="KW-1003">Cell membrane</keyword>
<feature type="transmembrane region" description="Helical" evidence="6">
    <location>
        <begin position="371"/>
        <end position="396"/>
    </location>
</feature>
<feature type="transmembrane region" description="Helical" evidence="6">
    <location>
        <begin position="280"/>
        <end position="300"/>
    </location>
</feature>
<dbReference type="RefSeq" id="WP_061101627.1">
    <property type="nucleotide sequence ID" value="NZ_KQ961790.1"/>
</dbReference>
<feature type="domain" description="ABC3 transporter permease C-terminal" evidence="7">
    <location>
        <begin position="283"/>
        <end position="394"/>
    </location>
</feature>
<keyword evidence="4 6" id="KW-1133">Transmembrane helix</keyword>
<feature type="transmembrane region" description="Helical" evidence="6">
    <location>
        <begin position="689"/>
        <end position="708"/>
    </location>
</feature>
<dbReference type="InterPro" id="IPR003838">
    <property type="entry name" value="ABC3_permease_C"/>
</dbReference>
<dbReference type="eggNOG" id="COG0577">
    <property type="taxonomic scope" value="Bacteria"/>
</dbReference>
<feature type="domain" description="ABC3 transporter permease C-terminal" evidence="7">
    <location>
        <begin position="693"/>
        <end position="810"/>
    </location>
</feature>
<gene>
    <name evidence="8" type="ORF">HMPREF3195_00326</name>
</gene>
<organism evidence="8 9">
    <name type="scientific">Peptostreptococcus anaerobius</name>
    <dbReference type="NCBI Taxonomy" id="1261"/>
    <lineage>
        <taxon>Bacteria</taxon>
        <taxon>Bacillati</taxon>
        <taxon>Bacillota</taxon>
        <taxon>Clostridia</taxon>
        <taxon>Peptostreptococcales</taxon>
        <taxon>Peptostreptococcaceae</taxon>
        <taxon>Peptostreptococcus</taxon>
    </lineage>
</organism>
<keyword evidence="3 6" id="KW-0812">Transmembrane</keyword>
<evidence type="ECO:0000256" key="6">
    <source>
        <dbReference type="SAM" id="Phobius"/>
    </source>
</evidence>
<dbReference type="AlphaFoldDB" id="A0A135YXQ1"/>
<evidence type="ECO:0000256" key="1">
    <source>
        <dbReference type="ARBA" id="ARBA00004651"/>
    </source>
</evidence>
<accession>A0A135YXQ1</accession>
<dbReference type="GO" id="GO:0005886">
    <property type="term" value="C:plasma membrane"/>
    <property type="evidence" value="ECO:0007669"/>
    <property type="project" value="UniProtKB-SubCell"/>
</dbReference>
<feature type="transmembrane region" description="Helical" evidence="6">
    <location>
        <begin position="331"/>
        <end position="351"/>
    </location>
</feature>
<sequence>MRNPLNKRIFRDLKSNIGRYGAIFIIMLITISVVSSFFIAQKSIEKTYYDSHKLGRIEDGYIEFDRKLTSQEEKIFTDNGVRAYPNYFMALDYDKGKTIRVYQNREKIDIPAIHEGKMPRNSEEIFLNVNFARENKLKISDKISLLGQEFKISGIGAFPDYSCLLRRPGDLLMDNKNFGVASLSSGGFDRLVKSGAGLKYSYSYRHGLDDGKRRDKTNQYDKNRQGYKYGQDDKKLQTDKLKDIIKGFSSKGIIPIDAQTKYTNSRISYVMDDMGGDVPMITSLMVIVLLVMSFIFAVLVQNMIEEESAVIGTLLAFGYKRPSLVWHYIKLPLYVTVFSALLGNIFAYTFMKDMYLSLYTISYSLFPVELVWSAYAFILTTLIPIGLMLLVNLVFITRKLRMSPLKFLRRDLSRSRNKKAVKLPNVSFISRFRLRIFLRNKGNYLVLLLGLLLANILMIYGMSIKGILNDYMDKTQESMPSSYQTVFKGPIRKEVEERLKDSLSKKDKNIFDHPSYDYQNKLVGDKVDTNLFTLYQVKIRGKKVDDQTRASIYGTDLDGSYVKDGLKRNNIKNISTRSSEGKTYDVYVTEGIKDKFGLGIGDYFTVNDENRDREYRMRIVGTSQQLKTSFSIIMDRKSCNKMLGMDEFYYNGAFSDRALKIDDKDLSTLIDGKSMRKIADQFLNNFKNVMPTIMMVALVIYLVVMYVLTKAIIDKYKESISYLRIFGYHDKEIEKIFIRVSSLAVVIFLLILIPLEKYLVNKLIKVAFYKFNGYVNADIPMYIYFATIACGILVYMVDRWILTRRIKKINMTDVLKDR</sequence>
<reference evidence="8 9" key="1">
    <citation type="submission" date="2016-02" db="EMBL/GenBank/DDBJ databases">
        <authorList>
            <person name="Wen L."/>
            <person name="He K."/>
            <person name="Yang H."/>
        </authorList>
    </citation>
    <scope>NUCLEOTIDE SEQUENCE [LARGE SCALE GENOMIC DNA]</scope>
    <source>
        <strain evidence="8 9">MJR8628A</strain>
    </source>
</reference>
<dbReference type="PANTHER" id="PTHR30287:SF1">
    <property type="entry name" value="INNER MEMBRANE PROTEIN"/>
    <property type="match status" value="1"/>
</dbReference>
<evidence type="ECO:0000256" key="3">
    <source>
        <dbReference type="ARBA" id="ARBA00022692"/>
    </source>
</evidence>
<dbReference type="InterPro" id="IPR038766">
    <property type="entry name" value="Membrane_comp_ABC_pdt"/>
</dbReference>
<dbReference type="STRING" id="1261.HMPREF3195_00326"/>
<dbReference type="EMBL" id="LSQZ01000013">
    <property type="protein sequence ID" value="KXI14157.1"/>
    <property type="molecule type" value="Genomic_DNA"/>
</dbReference>
<feature type="transmembrane region" description="Helical" evidence="6">
    <location>
        <begin position="442"/>
        <end position="462"/>
    </location>
</feature>
<proteinExistence type="predicted"/>
<keyword evidence="5 6" id="KW-0472">Membrane</keyword>
<dbReference type="Proteomes" id="UP000070326">
    <property type="component" value="Unassembled WGS sequence"/>
</dbReference>
<dbReference type="PATRIC" id="fig|1261.5.peg.331"/>
<feature type="transmembrane region" description="Helical" evidence="6">
    <location>
        <begin position="781"/>
        <end position="802"/>
    </location>
</feature>
<evidence type="ECO:0000256" key="5">
    <source>
        <dbReference type="ARBA" id="ARBA00023136"/>
    </source>
</evidence>
<evidence type="ECO:0000256" key="2">
    <source>
        <dbReference type="ARBA" id="ARBA00022475"/>
    </source>
</evidence>
<comment type="subcellular location">
    <subcellularLocation>
        <location evidence="1">Cell membrane</location>
        <topology evidence="1">Multi-pass membrane protein</topology>
    </subcellularLocation>
</comment>
<evidence type="ECO:0000313" key="9">
    <source>
        <dbReference type="Proteomes" id="UP000070326"/>
    </source>
</evidence>
<evidence type="ECO:0000313" key="8">
    <source>
        <dbReference type="EMBL" id="KXI14157.1"/>
    </source>
</evidence>
<dbReference type="Pfam" id="PF02687">
    <property type="entry name" value="FtsX"/>
    <property type="match status" value="2"/>
</dbReference>
<evidence type="ECO:0000256" key="4">
    <source>
        <dbReference type="ARBA" id="ARBA00022989"/>
    </source>
</evidence>
<feature type="transmembrane region" description="Helical" evidence="6">
    <location>
        <begin position="736"/>
        <end position="755"/>
    </location>
</feature>
<dbReference type="PANTHER" id="PTHR30287">
    <property type="entry name" value="MEMBRANE COMPONENT OF PREDICTED ABC SUPERFAMILY METABOLITE UPTAKE TRANSPORTER"/>
    <property type="match status" value="1"/>
</dbReference>
<protein>
    <submittedName>
        <fullName evidence="8">Efflux ABC transporter, permease protein</fullName>
    </submittedName>
</protein>
<feature type="transmembrane region" description="Helical" evidence="6">
    <location>
        <begin position="20"/>
        <end position="40"/>
    </location>
</feature>
<evidence type="ECO:0000259" key="7">
    <source>
        <dbReference type="Pfam" id="PF02687"/>
    </source>
</evidence>
<name>A0A135YXQ1_9FIRM</name>
<comment type="caution">
    <text evidence="8">The sequence shown here is derived from an EMBL/GenBank/DDBJ whole genome shotgun (WGS) entry which is preliminary data.</text>
</comment>